<dbReference type="GeneID" id="77324868"/>
<comment type="caution">
    <text evidence="4">The sequence shown here is derived from an EMBL/GenBank/DDBJ whole genome shotgun (WGS) entry which is preliminary data.</text>
</comment>
<dbReference type="InterPro" id="IPR023509">
    <property type="entry name" value="DTD-like_sf"/>
</dbReference>
<dbReference type="NCBIfam" id="TIGR00256">
    <property type="entry name" value="D-aminoacyl-tRNA deacylase"/>
    <property type="match status" value="1"/>
</dbReference>
<reference evidence="4 5" key="1">
    <citation type="journal article" date="2017" name="PLoS ONE">
        <title>Development of a real-time PCR for detection of Staphylococcus pseudintermedius using a novel automated comparison of whole-genome sequences.</title>
        <authorList>
            <person name="Verstappen K.M."/>
            <person name="Huijbregts L."/>
            <person name="Spaninks M."/>
            <person name="Wagenaar J.A."/>
            <person name="Fluit A.C."/>
            <person name="Duim B."/>
        </authorList>
    </citation>
    <scope>NUCLEOTIDE SEQUENCE [LARGE SCALE GENOMIC DNA]</scope>
    <source>
        <strain evidence="4 5">215070706401-1</strain>
    </source>
</reference>
<dbReference type="CDD" id="cd00563">
    <property type="entry name" value="Dtyr_deacylase"/>
    <property type="match status" value="1"/>
</dbReference>
<dbReference type="GO" id="GO:0019478">
    <property type="term" value="P:D-amino acid catabolic process"/>
    <property type="evidence" value="ECO:0007669"/>
    <property type="project" value="UniProtKB-UniRule"/>
</dbReference>
<protein>
    <recommendedName>
        <fullName evidence="3">D-aminoacyl-tRNA deacylase</fullName>
        <shortName evidence="3">DTD</shortName>
        <ecNumber evidence="3">3.1.1.96</ecNumber>
    </recommendedName>
    <alternativeName>
        <fullName evidence="3">Gly-tRNA(Ala) deacylase</fullName>
        <ecNumber evidence="3">3.1.1.-</ecNumber>
    </alternativeName>
</protein>
<evidence type="ECO:0000256" key="3">
    <source>
        <dbReference type="HAMAP-Rule" id="MF_00518"/>
    </source>
</evidence>
<dbReference type="InterPro" id="IPR003732">
    <property type="entry name" value="Daa-tRNA_deacyls_DTD"/>
</dbReference>
<dbReference type="PANTHER" id="PTHR10472:SF5">
    <property type="entry name" value="D-AMINOACYL-TRNA DEACYLASE 1"/>
    <property type="match status" value="1"/>
</dbReference>
<dbReference type="HAMAP" id="MF_00518">
    <property type="entry name" value="Deacylase_Dtd"/>
    <property type="match status" value="1"/>
</dbReference>
<accession>A0A2A4GXC8</accession>
<comment type="catalytic activity">
    <reaction evidence="3">
        <text>glycyl-tRNA(Ala) + H2O = tRNA(Ala) + glycine + H(+)</text>
        <dbReference type="Rhea" id="RHEA:53744"/>
        <dbReference type="Rhea" id="RHEA-COMP:9657"/>
        <dbReference type="Rhea" id="RHEA-COMP:13640"/>
        <dbReference type="ChEBI" id="CHEBI:15377"/>
        <dbReference type="ChEBI" id="CHEBI:15378"/>
        <dbReference type="ChEBI" id="CHEBI:57305"/>
        <dbReference type="ChEBI" id="CHEBI:78442"/>
        <dbReference type="ChEBI" id="CHEBI:78522"/>
    </reaction>
</comment>
<comment type="catalytic activity">
    <reaction evidence="3">
        <text>a D-aminoacyl-tRNA + H2O = a tRNA + a D-alpha-amino acid + H(+)</text>
        <dbReference type="Rhea" id="RHEA:13953"/>
        <dbReference type="Rhea" id="RHEA-COMP:10123"/>
        <dbReference type="Rhea" id="RHEA-COMP:10124"/>
        <dbReference type="ChEBI" id="CHEBI:15377"/>
        <dbReference type="ChEBI" id="CHEBI:15378"/>
        <dbReference type="ChEBI" id="CHEBI:59871"/>
        <dbReference type="ChEBI" id="CHEBI:78442"/>
        <dbReference type="ChEBI" id="CHEBI:79333"/>
        <dbReference type="EC" id="3.1.1.96"/>
    </reaction>
</comment>
<evidence type="ECO:0000313" key="5">
    <source>
        <dbReference type="Proteomes" id="UP000218335"/>
    </source>
</evidence>
<feature type="short sequence motif" description="Gly-cisPro motif, important for rejection of L-amino acids" evidence="3">
    <location>
        <begin position="136"/>
        <end position="137"/>
    </location>
</feature>
<keyword evidence="3" id="KW-0820">tRNA-binding</keyword>
<gene>
    <name evidence="3" type="primary">dtd</name>
    <name evidence="4" type="ORF">B5C08_05405</name>
</gene>
<dbReference type="GO" id="GO:0000049">
    <property type="term" value="F:tRNA binding"/>
    <property type="evidence" value="ECO:0007669"/>
    <property type="project" value="UniProtKB-UniRule"/>
</dbReference>
<organism evidence="4 5">
    <name type="scientific">Staphylococcus delphini</name>
    <dbReference type="NCBI Taxonomy" id="53344"/>
    <lineage>
        <taxon>Bacteria</taxon>
        <taxon>Bacillati</taxon>
        <taxon>Bacillota</taxon>
        <taxon>Bacilli</taxon>
        <taxon>Bacillales</taxon>
        <taxon>Staphylococcaceae</taxon>
        <taxon>Staphylococcus</taxon>
        <taxon>Staphylococcus intermedius group</taxon>
    </lineage>
</organism>
<dbReference type="FunFam" id="3.50.80.10:FF:000001">
    <property type="entry name" value="D-aminoacyl-tRNA deacylase"/>
    <property type="match status" value="1"/>
</dbReference>
<dbReference type="RefSeq" id="WP_019165150.1">
    <property type="nucleotide sequence ID" value="NZ_CP094734.1"/>
</dbReference>
<keyword evidence="3" id="KW-0963">Cytoplasm</keyword>
<evidence type="ECO:0000313" key="4">
    <source>
        <dbReference type="EMBL" id="PCF55478.1"/>
    </source>
</evidence>
<comment type="function">
    <text evidence="3">An aminoacyl-tRNA editing enzyme that deacylates mischarged D-aminoacyl-tRNAs. Also deacylates mischarged glycyl-tRNA(Ala), protecting cells against glycine mischarging by AlaRS. Acts via tRNA-based rather than protein-based catalysis; rejects L-amino acids rather than detecting D-amino acids in the active site. By recycling D-aminoacyl-tRNA to D-amino acids and free tRNA molecules, this enzyme counteracts the toxicity associated with the formation of D-aminoacyl-tRNA entities in vivo and helps enforce protein L-homochirality.</text>
</comment>
<comment type="similarity">
    <text evidence="1 3">Belongs to the DTD family.</text>
</comment>
<comment type="subcellular location">
    <subcellularLocation>
        <location evidence="3">Cytoplasm</location>
    </subcellularLocation>
</comment>
<dbReference type="Gene3D" id="3.50.80.10">
    <property type="entry name" value="D-tyrosyl-tRNA(Tyr) deacylase"/>
    <property type="match status" value="1"/>
</dbReference>
<dbReference type="GO" id="GO:0005737">
    <property type="term" value="C:cytoplasm"/>
    <property type="evidence" value="ECO:0007669"/>
    <property type="project" value="UniProtKB-SubCell"/>
</dbReference>
<dbReference type="EC" id="3.1.1.-" evidence="3"/>
<dbReference type="GO" id="GO:0043908">
    <property type="term" value="F:Ser(Gly)-tRNA(Ala) hydrolase activity"/>
    <property type="evidence" value="ECO:0007669"/>
    <property type="project" value="UniProtKB-UniRule"/>
</dbReference>
<evidence type="ECO:0000256" key="1">
    <source>
        <dbReference type="ARBA" id="ARBA00009673"/>
    </source>
</evidence>
<comment type="subunit">
    <text evidence="3">Homodimer.</text>
</comment>
<dbReference type="AlphaFoldDB" id="A0A2A4GXC8"/>
<dbReference type="EC" id="3.1.1.96" evidence="3"/>
<keyword evidence="2 3" id="KW-0694">RNA-binding</keyword>
<sequence>MKIVVQRVQSASVKNHQIERTIQQGFCLLVGIGEGDTQADAEVLAKKIANSRIFEDENEKLNLNIQQINGEILSISQFTLYADVRKGNRPGFTQAMAPDQANELYEYFNDQLRAFQIPVETGEFGTDMLVSIQNDGPVTIIYESVDGKVV</sequence>
<proteinExistence type="inferred from homology"/>
<keyword evidence="3" id="KW-0378">Hydrolase</keyword>
<name>A0A2A4GXC8_9STAP</name>
<dbReference type="PANTHER" id="PTHR10472">
    <property type="entry name" value="D-TYROSYL-TRNA TYR DEACYLASE"/>
    <property type="match status" value="1"/>
</dbReference>
<dbReference type="Proteomes" id="UP000218335">
    <property type="component" value="Unassembled WGS sequence"/>
</dbReference>
<evidence type="ECO:0000256" key="2">
    <source>
        <dbReference type="ARBA" id="ARBA00022884"/>
    </source>
</evidence>
<dbReference type="GO" id="GO:0106026">
    <property type="term" value="F:Gly-tRNA(Ala) deacylase activity"/>
    <property type="evidence" value="ECO:0007669"/>
    <property type="project" value="UniProtKB-UniRule"/>
</dbReference>
<dbReference type="GO" id="GO:0051500">
    <property type="term" value="F:D-tyrosyl-tRNA(Tyr) deacylase activity"/>
    <property type="evidence" value="ECO:0007669"/>
    <property type="project" value="TreeGrafter"/>
</dbReference>
<dbReference type="EMBL" id="MWUU01000006">
    <property type="protein sequence ID" value="PCF55478.1"/>
    <property type="molecule type" value="Genomic_DNA"/>
</dbReference>
<dbReference type="Pfam" id="PF02580">
    <property type="entry name" value="Tyr_Deacylase"/>
    <property type="match status" value="1"/>
</dbReference>
<dbReference type="SUPFAM" id="SSF69500">
    <property type="entry name" value="DTD-like"/>
    <property type="match status" value="1"/>
</dbReference>
<comment type="domain">
    <text evidence="3">A Gly-cisPro motif from one monomer fits into the active site of the other monomer to allow specific chiral rejection of L-amino acids.</text>
</comment>